<sequence length="53" mass="5781">MMEETAITSPEPVLIRVMAIMVRISTLPMPPSNRSAMNGVTRPVSETKSMSFG</sequence>
<keyword evidence="3" id="KW-1185">Reference proteome</keyword>
<dbReference type="AlphaFoldDB" id="A0A9D4HZZ0"/>
<feature type="compositionally biased region" description="Polar residues" evidence="1">
    <location>
        <begin position="32"/>
        <end position="53"/>
    </location>
</feature>
<organism evidence="2 3">
    <name type="scientific">Dreissena polymorpha</name>
    <name type="common">Zebra mussel</name>
    <name type="synonym">Mytilus polymorpha</name>
    <dbReference type="NCBI Taxonomy" id="45954"/>
    <lineage>
        <taxon>Eukaryota</taxon>
        <taxon>Metazoa</taxon>
        <taxon>Spiralia</taxon>
        <taxon>Lophotrochozoa</taxon>
        <taxon>Mollusca</taxon>
        <taxon>Bivalvia</taxon>
        <taxon>Autobranchia</taxon>
        <taxon>Heteroconchia</taxon>
        <taxon>Euheterodonta</taxon>
        <taxon>Imparidentia</taxon>
        <taxon>Neoheterodontei</taxon>
        <taxon>Myida</taxon>
        <taxon>Dreissenoidea</taxon>
        <taxon>Dreissenidae</taxon>
        <taxon>Dreissena</taxon>
    </lineage>
</organism>
<dbReference type="Proteomes" id="UP000828390">
    <property type="component" value="Unassembled WGS sequence"/>
</dbReference>
<protein>
    <submittedName>
        <fullName evidence="2">Uncharacterized protein</fullName>
    </submittedName>
</protein>
<comment type="caution">
    <text evidence="2">The sequence shown here is derived from an EMBL/GenBank/DDBJ whole genome shotgun (WGS) entry which is preliminary data.</text>
</comment>
<name>A0A9D4HZZ0_DREPO</name>
<accession>A0A9D4HZZ0</accession>
<evidence type="ECO:0000313" key="2">
    <source>
        <dbReference type="EMBL" id="KAH3741535.1"/>
    </source>
</evidence>
<reference evidence="2" key="2">
    <citation type="submission" date="2020-11" db="EMBL/GenBank/DDBJ databases">
        <authorList>
            <person name="McCartney M.A."/>
            <person name="Auch B."/>
            <person name="Kono T."/>
            <person name="Mallez S."/>
            <person name="Becker A."/>
            <person name="Gohl D.M."/>
            <person name="Silverstein K.A.T."/>
            <person name="Koren S."/>
            <person name="Bechman K.B."/>
            <person name="Herman A."/>
            <person name="Abrahante J.E."/>
            <person name="Garbe J."/>
        </authorList>
    </citation>
    <scope>NUCLEOTIDE SEQUENCE</scope>
    <source>
        <strain evidence="2">Duluth1</strain>
        <tissue evidence="2">Whole animal</tissue>
    </source>
</reference>
<evidence type="ECO:0000256" key="1">
    <source>
        <dbReference type="SAM" id="MobiDB-lite"/>
    </source>
</evidence>
<gene>
    <name evidence="2" type="ORF">DPMN_048260</name>
</gene>
<dbReference type="EMBL" id="JAIWYP010000011">
    <property type="protein sequence ID" value="KAH3741535.1"/>
    <property type="molecule type" value="Genomic_DNA"/>
</dbReference>
<reference evidence="2" key="1">
    <citation type="journal article" date="2019" name="bioRxiv">
        <title>The Genome of the Zebra Mussel, Dreissena polymorpha: A Resource for Invasive Species Research.</title>
        <authorList>
            <person name="McCartney M.A."/>
            <person name="Auch B."/>
            <person name="Kono T."/>
            <person name="Mallez S."/>
            <person name="Zhang Y."/>
            <person name="Obille A."/>
            <person name="Becker A."/>
            <person name="Abrahante J.E."/>
            <person name="Garbe J."/>
            <person name="Badalamenti J.P."/>
            <person name="Herman A."/>
            <person name="Mangelson H."/>
            <person name="Liachko I."/>
            <person name="Sullivan S."/>
            <person name="Sone E.D."/>
            <person name="Koren S."/>
            <person name="Silverstein K.A.T."/>
            <person name="Beckman K.B."/>
            <person name="Gohl D.M."/>
        </authorList>
    </citation>
    <scope>NUCLEOTIDE SEQUENCE</scope>
    <source>
        <strain evidence="2">Duluth1</strain>
        <tissue evidence="2">Whole animal</tissue>
    </source>
</reference>
<proteinExistence type="predicted"/>
<evidence type="ECO:0000313" key="3">
    <source>
        <dbReference type="Proteomes" id="UP000828390"/>
    </source>
</evidence>
<feature type="region of interest" description="Disordered" evidence="1">
    <location>
        <begin position="31"/>
        <end position="53"/>
    </location>
</feature>